<dbReference type="Proteomes" id="UP000572817">
    <property type="component" value="Unassembled WGS sequence"/>
</dbReference>
<protein>
    <submittedName>
        <fullName evidence="2">Uncharacterized protein</fullName>
    </submittedName>
</protein>
<dbReference type="AlphaFoldDB" id="A0A8H4IIF4"/>
<feature type="region of interest" description="Disordered" evidence="1">
    <location>
        <begin position="165"/>
        <end position="203"/>
    </location>
</feature>
<evidence type="ECO:0000313" key="3">
    <source>
        <dbReference type="Proteomes" id="UP000572817"/>
    </source>
</evidence>
<gene>
    <name evidence="2" type="ORF">GTA08_BOTSDO14325</name>
</gene>
<evidence type="ECO:0000313" key="2">
    <source>
        <dbReference type="EMBL" id="KAF4300638.1"/>
    </source>
</evidence>
<accession>A0A8H4IIF4</accession>
<evidence type="ECO:0000256" key="1">
    <source>
        <dbReference type="SAM" id="MobiDB-lite"/>
    </source>
</evidence>
<sequence>MNERRPAWSLAGKLDRIDRASLLARFPPLFPDVVADHVTLRSGTDANTPLPLDQRGEIIGEIDDREGVQALVVRIGGTCVREDEGTFHITWSLDRARGRHARESNDVIARLGWRPLAELIPIREERPGKLVFSLANQRGSNPTAREAVRAPEKPTGPLRIASVPTRFAVQPNAPSGRVEQRQATRDEATDGADQHVAGAASAQPRPATGILEQVAAGGRNHRLRVLEHNDRAEPSRHIACVALKVAAHLMFVTAEQASHLAGVRRHDESSA</sequence>
<comment type="caution">
    <text evidence="2">The sequence shown here is derived from an EMBL/GenBank/DDBJ whole genome shotgun (WGS) entry which is preliminary data.</text>
</comment>
<keyword evidence="3" id="KW-1185">Reference proteome</keyword>
<organism evidence="2 3">
    <name type="scientific">Botryosphaeria dothidea</name>
    <dbReference type="NCBI Taxonomy" id="55169"/>
    <lineage>
        <taxon>Eukaryota</taxon>
        <taxon>Fungi</taxon>
        <taxon>Dikarya</taxon>
        <taxon>Ascomycota</taxon>
        <taxon>Pezizomycotina</taxon>
        <taxon>Dothideomycetes</taxon>
        <taxon>Dothideomycetes incertae sedis</taxon>
        <taxon>Botryosphaeriales</taxon>
        <taxon>Botryosphaeriaceae</taxon>
        <taxon>Botryosphaeria</taxon>
    </lineage>
</organism>
<reference evidence="2" key="1">
    <citation type="submission" date="2020-04" db="EMBL/GenBank/DDBJ databases">
        <title>Genome Assembly and Annotation of Botryosphaeria dothidea sdau 11-99, a Latent Pathogen of Apple Fruit Ring Rot in China.</title>
        <authorList>
            <person name="Yu C."/>
            <person name="Diao Y."/>
            <person name="Lu Q."/>
            <person name="Zhao J."/>
            <person name="Cui S."/>
            <person name="Peng C."/>
            <person name="He B."/>
            <person name="Liu H."/>
        </authorList>
    </citation>
    <scope>NUCLEOTIDE SEQUENCE [LARGE SCALE GENOMIC DNA]</scope>
    <source>
        <strain evidence="2">Sdau11-99</strain>
    </source>
</reference>
<proteinExistence type="predicted"/>
<feature type="compositionally biased region" description="Basic and acidic residues" evidence="1">
    <location>
        <begin position="178"/>
        <end position="188"/>
    </location>
</feature>
<name>A0A8H4IIF4_9PEZI</name>
<dbReference type="EMBL" id="WWBZ02000083">
    <property type="protein sequence ID" value="KAF4300638.1"/>
    <property type="molecule type" value="Genomic_DNA"/>
</dbReference>